<proteinExistence type="predicted"/>
<accession>A0ACC2U860</accession>
<reference evidence="1" key="1">
    <citation type="submission" date="2022-04" db="EMBL/GenBank/DDBJ databases">
        <title>Genome of the entomopathogenic fungus Entomophthora muscae.</title>
        <authorList>
            <person name="Elya C."/>
            <person name="Lovett B.R."/>
            <person name="Lee E."/>
            <person name="Macias A.M."/>
            <person name="Hajek A.E."/>
            <person name="De Bivort B.L."/>
            <person name="Kasson M.T."/>
            <person name="De Fine Licht H.H."/>
            <person name="Stajich J.E."/>
        </authorList>
    </citation>
    <scope>NUCLEOTIDE SEQUENCE</scope>
    <source>
        <strain evidence="1">Berkeley</strain>
    </source>
</reference>
<comment type="caution">
    <text evidence="1">The sequence shown here is derived from an EMBL/GenBank/DDBJ whole genome shotgun (WGS) entry which is preliminary data.</text>
</comment>
<dbReference type="Proteomes" id="UP001165960">
    <property type="component" value="Unassembled WGS sequence"/>
</dbReference>
<gene>
    <name evidence="1" type="ORF">DSO57_1038939</name>
</gene>
<evidence type="ECO:0000313" key="1">
    <source>
        <dbReference type="EMBL" id="KAJ9083015.1"/>
    </source>
</evidence>
<protein>
    <submittedName>
        <fullName evidence="1">Uncharacterized protein</fullName>
    </submittedName>
</protein>
<organism evidence="1 2">
    <name type="scientific">Entomophthora muscae</name>
    <dbReference type="NCBI Taxonomy" id="34485"/>
    <lineage>
        <taxon>Eukaryota</taxon>
        <taxon>Fungi</taxon>
        <taxon>Fungi incertae sedis</taxon>
        <taxon>Zoopagomycota</taxon>
        <taxon>Entomophthoromycotina</taxon>
        <taxon>Entomophthoromycetes</taxon>
        <taxon>Entomophthorales</taxon>
        <taxon>Entomophthoraceae</taxon>
        <taxon>Entomophthora</taxon>
    </lineage>
</organism>
<name>A0ACC2U860_9FUNG</name>
<dbReference type="EMBL" id="QTSX02001265">
    <property type="protein sequence ID" value="KAJ9083015.1"/>
    <property type="molecule type" value="Genomic_DNA"/>
</dbReference>
<sequence length="96" mass="10329">MEMVSVPIETLLTGLNTSVAIHHLGALASNQQYSLVNMPLTQPATAALEAGLFMKFHCIPTEQSIPTTQNVSTLRTTTSTGSLVQLKPSLPTYLFL</sequence>
<evidence type="ECO:0000313" key="2">
    <source>
        <dbReference type="Proteomes" id="UP001165960"/>
    </source>
</evidence>
<keyword evidence="2" id="KW-1185">Reference proteome</keyword>